<feature type="compositionally biased region" description="Low complexity" evidence="1">
    <location>
        <begin position="338"/>
        <end position="353"/>
    </location>
</feature>
<reference evidence="2" key="3">
    <citation type="submission" date="2021-06" db="EMBL/GenBank/DDBJ databases">
        <title>Chromosome-level genome assembly for S. haematobium.</title>
        <authorList>
            <person name="Stroehlein A.J."/>
        </authorList>
    </citation>
    <scope>NUCLEOTIDE SEQUENCE</scope>
</reference>
<reference evidence="2" key="1">
    <citation type="journal article" date="2012" name="Nat. Genet.">
        <title>Whole-genome sequence of Schistosoma haematobium.</title>
        <authorList>
            <person name="Young N.D."/>
            <person name="Jex A.R."/>
            <person name="Li B."/>
            <person name="Liu S."/>
            <person name="Yang L."/>
            <person name="Xiong Z."/>
            <person name="Li Y."/>
            <person name="Cantacessi C."/>
            <person name="Hall R.S."/>
            <person name="Xu X."/>
            <person name="Chen F."/>
            <person name="Wu X."/>
            <person name="Zerlotini A."/>
            <person name="Oliveira G."/>
            <person name="Hofmann A."/>
            <person name="Zhang G."/>
            <person name="Fang X."/>
            <person name="Kang Y."/>
            <person name="Campbell B.E."/>
            <person name="Loukas A."/>
            <person name="Ranganathan S."/>
            <person name="Rollinson D."/>
            <person name="Rinaldi G."/>
            <person name="Brindley P.J."/>
            <person name="Yang H."/>
            <person name="Wang J."/>
            <person name="Wang J."/>
            <person name="Gasser R.B."/>
        </authorList>
    </citation>
    <scope>NUCLEOTIDE SEQUENCE</scope>
</reference>
<organism evidence="2 3">
    <name type="scientific">Schistosoma haematobium</name>
    <name type="common">Blood fluke</name>
    <dbReference type="NCBI Taxonomy" id="6185"/>
    <lineage>
        <taxon>Eukaryota</taxon>
        <taxon>Metazoa</taxon>
        <taxon>Spiralia</taxon>
        <taxon>Lophotrochozoa</taxon>
        <taxon>Platyhelminthes</taxon>
        <taxon>Trematoda</taxon>
        <taxon>Digenea</taxon>
        <taxon>Strigeidida</taxon>
        <taxon>Schistosomatoidea</taxon>
        <taxon>Schistosomatidae</taxon>
        <taxon>Schistosoma</taxon>
    </lineage>
</organism>
<keyword evidence="2" id="KW-0489">Methyltransferase</keyword>
<protein>
    <submittedName>
        <fullName evidence="2">Set1/Ash2 histone methyltransferase complex subunit ASH2</fullName>
    </submittedName>
</protein>
<proteinExistence type="predicted"/>
<feature type="compositionally biased region" description="Acidic residues" evidence="1">
    <location>
        <begin position="354"/>
        <end position="363"/>
    </location>
</feature>
<dbReference type="KEGG" id="shx:MS3_00011106"/>
<dbReference type="AlphaFoldDB" id="A0A922IJK5"/>
<keyword evidence="2" id="KW-0808">Transferase</keyword>
<evidence type="ECO:0000313" key="2">
    <source>
        <dbReference type="EMBL" id="KAH9580283.1"/>
    </source>
</evidence>
<comment type="caution">
    <text evidence="2">The sequence shown here is derived from an EMBL/GenBank/DDBJ whole genome shotgun (WGS) entry which is preliminary data.</text>
</comment>
<sequence>MTIFIEHFRELFSGIDLQSERDYLSDPYHIVNNDHNQNQYIHHHAHSNPHPIRCISQMNFDNEQNNEIITDHPKMNRLMIVNELDMIKQTNNNNNKYSFNIPSSGYCYGQQSSINPYIQENVNNYLHFHEFTSSYLNNINNNNNNNDNKNNINEMINVMNKQHSNLNYPPIYSMSNTYDKPHLIQDIPSLNQYEKNILNLTTQSLTNNLSYSCSSCPCSCSCSFSSLYTLNPDKLITTTTTTANTTTAPSTFSRLNFENTIENNVNIIDLNKQINPWINYSMYNNQLIPNIITSHSTQNSIMNTNPNNNNDNNTTVWSPNEDHQIMLELYNTQNDLMNNNSGNNNNNNNNNDSSYEESLSDDNEQNENIHQNNIFYFNINNQYPFNQFHNNIDNQSIKSIPLKKSSTFISNHLKSINSMKSIHSNEINLLNYDQIKNSIINPSQLPIHLHHSFINKQYLNHNNNDNNSNDNILHNQLTNNNNDINNSISTTDQTLNRWLHNNPLTTTTNQFNDNVDNCCIPVLSCPRSI</sequence>
<evidence type="ECO:0000313" key="3">
    <source>
        <dbReference type="Proteomes" id="UP000471633"/>
    </source>
</evidence>
<dbReference type="GeneID" id="24597513"/>
<reference evidence="2" key="4">
    <citation type="journal article" date="2022" name="PLoS Pathog.">
        <title>Chromosome-level genome of Schistosoma haematobium underpins genome-wide explorations of molecular variation.</title>
        <authorList>
            <person name="Stroehlein A.J."/>
            <person name="Korhonen P.K."/>
            <person name="Lee V.V."/>
            <person name="Ralph S.A."/>
            <person name="Mentink-Kane M."/>
            <person name="You H."/>
            <person name="McManus D.P."/>
            <person name="Tchuente L.T."/>
            <person name="Stothard J.R."/>
            <person name="Kaur P."/>
            <person name="Dudchenko O."/>
            <person name="Aiden E.L."/>
            <person name="Yang B."/>
            <person name="Yang H."/>
            <person name="Emery A.M."/>
            <person name="Webster B.L."/>
            <person name="Brindley P.J."/>
            <person name="Rollinson D."/>
            <person name="Chang B.C.H."/>
            <person name="Gasser R.B."/>
            <person name="Young N.D."/>
        </authorList>
    </citation>
    <scope>NUCLEOTIDE SEQUENCE</scope>
</reference>
<gene>
    <name evidence="2" type="primary">ASH2L_7</name>
    <name evidence="2" type="ORF">MS3_00011106</name>
</gene>
<dbReference type="GO" id="GO:0032259">
    <property type="term" value="P:methylation"/>
    <property type="evidence" value="ECO:0007669"/>
    <property type="project" value="UniProtKB-KW"/>
</dbReference>
<feature type="region of interest" description="Disordered" evidence="1">
    <location>
        <begin position="334"/>
        <end position="363"/>
    </location>
</feature>
<dbReference type="CTD" id="24597513"/>
<dbReference type="GO" id="GO:0008168">
    <property type="term" value="F:methyltransferase activity"/>
    <property type="evidence" value="ECO:0007669"/>
    <property type="project" value="UniProtKB-KW"/>
</dbReference>
<keyword evidence="3" id="KW-1185">Reference proteome</keyword>
<reference evidence="2" key="2">
    <citation type="journal article" date="2019" name="Gigascience">
        <title>High-quality Schistosoma haematobium genome achieved by single-molecule and long-range sequencing.</title>
        <authorList>
            <person name="Stroehlein A.J."/>
            <person name="Korhonen P.K."/>
            <person name="Chong T.M."/>
            <person name="Lim Y.L."/>
            <person name="Chan K.G."/>
            <person name="Webster B."/>
            <person name="Rollinson D."/>
            <person name="Brindley P.J."/>
            <person name="Gasser R.B."/>
            <person name="Young N.D."/>
        </authorList>
    </citation>
    <scope>NUCLEOTIDE SEQUENCE</scope>
</reference>
<dbReference type="Proteomes" id="UP000471633">
    <property type="component" value="Unassembled WGS sequence"/>
</dbReference>
<accession>A0A922IJK5</accession>
<evidence type="ECO:0000256" key="1">
    <source>
        <dbReference type="SAM" id="MobiDB-lite"/>
    </source>
</evidence>
<name>A0A922IJK5_SCHHA</name>
<dbReference type="EMBL" id="AMPZ03000007">
    <property type="protein sequence ID" value="KAH9580283.1"/>
    <property type="molecule type" value="Genomic_DNA"/>
</dbReference>
<dbReference type="RefSeq" id="XP_012801616.3">
    <property type="nucleotide sequence ID" value="XM_012946162.3"/>
</dbReference>